<reference evidence="2" key="1">
    <citation type="submission" date="2023-06" db="EMBL/GenBank/DDBJ databases">
        <authorList>
            <person name="Jiang Y."/>
            <person name="Liu Q."/>
        </authorList>
    </citation>
    <scope>NUCLEOTIDE SEQUENCE</scope>
    <source>
        <strain evidence="2">CGMCC 1.12090</strain>
    </source>
</reference>
<feature type="compositionally biased region" description="Low complexity" evidence="1">
    <location>
        <begin position="203"/>
        <end position="212"/>
    </location>
</feature>
<feature type="region of interest" description="Disordered" evidence="1">
    <location>
        <begin position="193"/>
        <end position="220"/>
    </location>
</feature>
<dbReference type="EMBL" id="JAUKVY010000034">
    <property type="protein sequence ID" value="MDO1536988.1"/>
    <property type="molecule type" value="Genomic_DNA"/>
</dbReference>
<organism evidence="2 3">
    <name type="scientific">Variovorax ginsengisoli</name>
    <dbReference type="NCBI Taxonomy" id="363844"/>
    <lineage>
        <taxon>Bacteria</taxon>
        <taxon>Pseudomonadati</taxon>
        <taxon>Pseudomonadota</taxon>
        <taxon>Betaproteobacteria</taxon>
        <taxon>Burkholderiales</taxon>
        <taxon>Comamonadaceae</taxon>
        <taxon>Variovorax</taxon>
    </lineage>
</organism>
<dbReference type="RefSeq" id="WP_301815214.1">
    <property type="nucleotide sequence ID" value="NZ_JAUJZH010000034.1"/>
</dbReference>
<evidence type="ECO:0000313" key="2">
    <source>
        <dbReference type="EMBL" id="MDO1536988.1"/>
    </source>
</evidence>
<comment type="caution">
    <text evidence="2">The sequence shown here is derived from an EMBL/GenBank/DDBJ whole genome shotgun (WGS) entry which is preliminary data.</text>
</comment>
<accession>A0ABT8SF42</accession>
<gene>
    <name evidence="2" type="ORF">Q2T77_32455</name>
</gene>
<evidence type="ECO:0000313" key="3">
    <source>
        <dbReference type="Proteomes" id="UP001169027"/>
    </source>
</evidence>
<evidence type="ECO:0008006" key="4">
    <source>
        <dbReference type="Google" id="ProtNLM"/>
    </source>
</evidence>
<sequence length="220" mass="23955">MFELLDPTTVTLTNAQSRVEKHGDEDVMAIDLAVTWNTNNRSLTAIHKQLRDMLFCDMRQGSGDAQEEMDLPVDELPNVRVPGADYPIKLDFQAVGARVEVAYGISEKTAIVLQLCKVHKVRVTPIEGGSAEVKFAVSSASEIDDHIIGTLSVLQQREISLKLSMPDIEPAKTLTEGDVFKTVVPDEQQKQLSAEDVFVNSSAPADAPAPAKATRKGKKG</sequence>
<proteinExistence type="predicted"/>
<protein>
    <recommendedName>
        <fullName evidence="4">DUF2589 domain-containing protein</fullName>
    </recommendedName>
</protein>
<keyword evidence="3" id="KW-1185">Reference proteome</keyword>
<dbReference type="Proteomes" id="UP001169027">
    <property type="component" value="Unassembled WGS sequence"/>
</dbReference>
<evidence type="ECO:0000256" key="1">
    <source>
        <dbReference type="SAM" id="MobiDB-lite"/>
    </source>
</evidence>
<name>A0ABT8SF42_9BURK</name>